<evidence type="ECO:0000313" key="2">
    <source>
        <dbReference type="Proteomes" id="UP000053235"/>
    </source>
</evidence>
<dbReference type="RefSeq" id="WP_186009035.1">
    <property type="nucleotide sequence ID" value="NZ_CXWD01000004.1"/>
</dbReference>
<protein>
    <submittedName>
        <fullName evidence="1">Uncharacterized protein</fullName>
    </submittedName>
</protein>
<dbReference type="Proteomes" id="UP000053235">
    <property type="component" value="Unassembled WGS sequence"/>
</dbReference>
<dbReference type="AlphaFoldDB" id="A0A0M6ZWN2"/>
<accession>A0A0M6ZWN2</accession>
<dbReference type="STRING" id="388408.LAX5112_01251"/>
<keyword evidence="2" id="KW-1185">Reference proteome</keyword>
<evidence type="ECO:0000313" key="1">
    <source>
        <dbReference type="EMBL" id="CTQ67179.1"/>
    </source>
</evidence>
<organism evidence="1 2">
    <name type="scientific">Roseibium alexandrii</name>
    <dbReference type="NCBI Taxonomy" id="388408"/>
    <lineage>
        <taxon>Bacteria</taxon>
        <taxon>Pseudomonadati</taxon>
        <taxon>Pseudomonadota</taxon>
        <taxon>Alphaproteobacteria</taxon>
        <taxon>Hyphomicrobiales</taxon>
        <taxon>Stappiaceae</taxon>
        <taxon>Roseibium</taxon>
    </lineage>
</organism>
<sequence length="57" mass="6546">MKTTLFKPEPGTANQTAQTLRDLVKRYGDTQRAARALCVSEAWIWNRLPADDREVKK</sequence>
<gene>
    <name evidence="1" type="ORF">LAX5112_01251</name>
</gene>
<reference evidence="2" key="1">
    <citation type="submission" date="2015-07" db="EMBL/GenBank/DDBJ databases">
        <authorList>
            <person name="Rodrigo-Torres Lidia"/>
            <person name="Arahal R.David."/>
        </authorList>
    </citation>
    <scope>NUCLEOTIDE SEQUENCE [LARGE SCALE GENOMIC DNA]</scope>
    <source>
        <strain evidence="2">CECT 5112</strain>
    </source>
</reference>
<proteinExistence type="predicted"/>
<dbReference type="EMBL" id="CXWD01000004">
    <property type="protein sequence ID" value="CTQ67179.1"/>
    <property type="molecule type" value="Genomic_DNA"/>
</dbReference>
<name>A0A0M6ZWN2_9HYPH</name>